<dbReference type="VEuPathDB" id="GiardiaDB:DHA2_153261"/>
<dbReference type="Gene3D" id="3.30.200.20">
    <property type="entry name" value="Phosphorylase Kinase, domain 1"/>
    <property type="match status" value="1"/>
</dbReference>
<evidence type="ECO:0000313" key="6">
    <source>
        <dbReference type="EMBL" id="ESU40343.1"/>
    </source>
</evidence>
<dbReference type="SUPFAM" id="SSF56112">
    <property type="entry name" value="Protein kinase-like (PK-like)"/>
    <property type="match status" value="1"/>
</dbReference>
<dbReference type="VEuPathDB" id="GiardiaDB:QR46_3977"/>
<dbReference type="Pfam" id="PF00069">
    <property type="entry name" value="Pkinase"/>
    <property type="match status" value="1"/>
</dbReference>
<evidence type="ECO:0000313" key="7">
    <source>
        <dbReference type="Proteomes" id="UP000018040"/>
    </source>
</evidence>
<dbReference type="Gene3D" id="1.25.40.20">
    <property type="entry name" value="Ankyrin repeat-containing domain"/>
    <property type="match status" value="4"/>
</dbReference>
<keyword evidence="3" id="KW-0040">ANK repeat</keyword>
<dbReference type="InterPro" id="IPR011009">
    <property type="entry name" value="Kinase-like_dom_sf"/>
</dbReference>
<dbReference type="PANTHER" id="PTHR24120">
    <property type="entry name" value="GH07239P"/>
    <property type="match status" value="1"/>
</dbReference>
<dbReference type="InterPro" id="IPR017441">
    <property type="entry name" value="Protein_kinase_ATP_BS"/>
</dbReference>
<gene>
    <name evidence="6" type="ORF">GSB_154882</name>
</gene>
<keyword evidence="1 4" id="KW-0547">Nucleotide-binding</keyword>
<dbReference type="InterPro" id="IPR002110">
    <property type="entry name" value="Ankyrin_rpt"/>
</dbReference>
<reference evidence="7" key="1">
    <citation type="submission" date="2012-02" db="EMBL/GenBank/DDBJ databases">
        <title>Genome sequencing of Giardia lamblia Genotypes A2 and B isolates (DH and GS) and comparative analysis with the genomes of Genotypes A1 and E (WB and Pig).</title>
        <authorList>
            <person name="Adam R."/>
            <person name="Dahlstrom E."/>
            <person name="Martens C."/>
            <person name="Bruno D."/>
            <person name="Barbian K."/>
            <person name="Porcella S.F."/>
            <person name="Nash T."/>
        </authorList>
    </citation>
    <scope>NUCLEOTIDE SEQUENCE</scope>
    <source>
        <strain evidence="7">GS</strain>
    </source>
</reference>
<evidence type="ECO:0000256" key="1">
    <source>
        <dbReference type="ARBA" id="ARBA00022741"/>
    </source>
</evidence>
<keyword evidence="2 4" id="KW-0067">ATP-binding</keyword>
<dbReference type="PROSITE" id="PS00108">
    <property type="entry name" value="PROTEIN_KINASE_ST"/>
    <property type="match status" value="1"/>
</dbReference>
<dbReference type="VEuPathDB" id="GiardiaDB:GL50581_3224"/>
<reference evidence="6 7" key="2">
    <citation type="journal article" date="2013" name="Genome Biol. Evol.">
        <title>Genome sequencing of Giardia lamblia genotypes A2 and B isolates (DH and GS) and comparative analysis with the genomes of genotypes A1 and E (WB and Pig).</title>
        <authorList>
            <person name="Adam R.D."/>
            <person name="Dahlstrom E.W."/>
            <person name="Martens C.A."/>
            <person name="Bruno D.P."/>
            <person name="Barbian K.D."/>
            <person name="Ricklefs S.M."/>
            <person name="Hernandez M.M."/>
            <person name="Narla N.P."/>
            <person name="Patel R.B."/>
            <person name="Porcella S.F."/>
            <person name="Nash T.E."/>
        </authorList>
    </citation>
    <scope>NUCLEOTIDE SEQUENCE [LARGE SCALE GENOMIC DNA]</scope>
    <source>
        <strain evidence="6 7">GS</strain>
    </source>
</reference>
<feature type="repeat" description="ANK" evidence="3">
    <location>
        <begin position="597"/>
        <end position="629"/>
    </location>
</feature>
<feature type="repeat" description="ANK" evidence="3">
    <location>
        <begin position="510"/>
        <end position="531"/>
    </location>
</feature>
<accession>V6TMY8</accession>
<keyword evidence="6" id="KW-0645">Protease</keyword>
<dbReference type="SUPFAM" id="SSF48403">
    <property type="entry name" value="Ankyrin repeat"/>
    <property type="match status" value="1"/>
</dbReference>
<dbReference type="PROSITE" id="PS50011">
    <property type="entry name" value="PROTEIN_KINASE_DOM"/>
    <property type="match status" value="1"/>
</dbReference>
<dbReference type="Gene3D" id="1.10.510.10">
    <property type="entry name" value="Transferase(Phosphotransferase) domain 1"/>
    <property type="match status" value="1"/>
</dbReference>
<dbReference type="OrthoDB" id="541276at2759"/>
<organism evidence="6 7">
    <name type="scientific">Giardia intestinalis</name>
    <name type="common">Giardia lamblia</name>
    <dbReference type="NCBI Taxonomy" id="5741"/>
    <lineage>
        <taxon>Eukaryota</taxon>
        <taxon>Metamonada</taxon>
        <taxon>Diplomonadida</taxon>
        <taxon>Hexamitidae</taxon>
        <taxon>Giardiinae</taxon>
        <taxon>Giardia</taxon>
    </lineage>
</organism>
<dbReference type="VEuPathDB" id="GiardiaDB:GL50803_0061578"/>
<protein>
    <submittedName>
        <fullName evidence="6">Atp-dependent protease subunit</fullName>
    </submittedName>
</protein>
<keyword evidence="6" id="KW-0378">Hydrolase</keyword>
<dbReference type="GO" id="GO:0006508">
    <property type="term" value="P:proteolysis"/>
    <property type="evidence" value="ECO:0007669"/>
    <property type="project" value="UniProtKB-KW"/>
</dbReference>
<evidence type="ECO:0000256" key="3">
    <source>
        <dbReference type="PROSITE-ProRule" id="PRU00023"/>
    </source>
</evidence>
<dbReference type="PROSITE" id="PS50088">
    <property type="entry name" value="ANK_REPEAT"/>
    <property type="match status" value="2"/>
</dbReference>
<evidence type="ECO:0000259" key="5">
    <source>
        <dbReference type="PROSITE" id="PS50011"/>
    </source>
</evidence>
<dbReference type="GO" id="GO:0008233">
    <property type="term" value="F:peptidase activity"/>
    <property type="evidence" value="ECO:0007669"/>
    <property type="project" value="UniProtKB-KW"/>
</dbReference>
<dbReference type="InterPro" id="IPR036770">
    <property type="entry name" value="Ankyrin_rpt-contain_sf"/>
</dbReference>
<evidence type="ECO:0000256" key="2">
    <source>
        <dbReference type="ARBA" id="ARBA00022840"/>
    </source>
</evidence>
<dbReference type="SMART" id="SM00248">
    <property type="entry name" value="ANK"/>
    <property type="match status" value="7"/>
</dbReference>
<dbReference type="PROSITE" id="PS00107">
    <property type="entry name" value="PROTEIN_KINASE_ATP"/>
    <property type="match status" value="1"/>
</dbReference>
<dbReference type="PANTHER" id="PTHR24120:SF4">
    <property type="entry name" value="GH07239P"/>
    <property type="match status" value="1"/>
</dbReference>
<feature type="binding site" evidence="4">
    <location>
        <position position="56"/>
    </location>
    <ligand>
        <name>ATP</name>
        <dbReference type="ChEBI" id="CHEBI:30616"/>
    </ligand>
</feature>
<dbReference type="GO" id="GO:0005524">
    <property type="term" value="F:ATP binding"/>
    <property type="evidence" value="ECO:0007669"/>
    <property type="project" value="UniProtKB-UniRule"/>
</dbReference>
<dbReference type="PROSITE" id="PS50297">
    <property type="entry name" value="ANK_REP_REGION"/>
    <property type="match status" value="2"/>
</dbReference>
<proteinExistence type="predicted"/>
<dbReference type="InterPro" id="IPR000719">
    <property type="entry name" value="Prot_kinase_dom"/>
</dbReference>
<dbReference type="SMART" id="SM00220">
    <property type="entry name" value="S_TKc"/>
    <property type="match status" value="1"/>
</dbReference>
<dbReference type="InterPro" id="IPR008271">
    <property type="entry name" value="Ser/Thr_kinase_AS"/>
</dbReference>
<comment type="caution">
    <text evidence="6">The sequence shown here is derived from an EMBL/GenBank/DDBJ whole genome shotgun (WGS) entry which is preliminary data.</text>
</comment>
<evidence type="ECO:0000256" key="4">
    <source>
        <dbReference type="PROSITE-ProRule" id="PRU10141"/>
    </source>
</evidence>
<dbReference type="AlphaFoldDB" id="V6TMY8"/>
<sequence>MISKSFVLVTESARLGFSAIPAFNSKELQEREDELLGKGAFGAVRSIKGCPRLAMKEIYLSGQPDRLKEITKFELEALSRFSHPGVLKYHQVLSNDDFFYVVMDRYHGDLQQFITDHKNTQKPIPKELLLSIVRQLADALAYVHAPYKVSEKGDVLPGIVHRDLKPANVLMSRDGDRVVIADFGLCKDVAHSSRTFLGTPAYMAPETLLDSKTSRASDIWALGVIIYELATLERPSFSHRWKPEDAKEFFVDGWKPDLSAIEDSFVKMVLEKIFVLDPEERLTARKLRDLLWDLDASASEAKPRISALEAALKDARTKHVSFEEGLQIQSKEVTSLRDTVATQAAELNFLRESLKKLAAHDPSWTPLMRAAAAGDIKAVKKHLSKKGKKNSKADMALMLAANVGHKDIVELLDPTDKDGVTALMRAAERDNVVVARALMTKQKKLRDSDGRTALIHAAMDGHKGVVEILLKHEKGMRDKQGHNALYYALRNRHTATAKIVLPHENPTDENGVTALMRAAARGDAEMVELLIPLQKGTKDKDGNTAFVHALKNKHEGIATVLRKHEAPSWTLLMSAAVAGDVETARRHLSGKDMKNSDGETALMLAAKVGNEDIVKLLDSTNSPTDSPADSREQASFSWFADRYYMDTLMTIYPFERNGLQSLFKVEK</sequence>
<dbReference type="EMBL" id="AHHH01000247">
    <property type="protein sequence ID" value="ESU40343.1"/>
    <property type="molecule type" value="Genomic_DNA"/>
</dbReference>
<name>V6TMY8_GIAIN</name>
<dbReference type="Proteomes" id="UP000018040">
    <property type="component" value="Unassembled WGS sequence"/>
</dbReference>
<dbReference type="GO" id="GO:0004672">
    <property type="term" value="F:protein kinase activity"/>
    <property type="evidence" value="ECO:0007669"/>
    <property type="project" value="InterPro"/>
</dbReference>
<feature type="domain" description="Protein kinase" evidence="5">
    <location>
        <begin position="30"/>
        <end position="291"/>
    </location>
</feature>
<dbReference type="Pfam" id="PF12796">
    <property type="entry name" value="Ank_2"/>
    <property type="match status" value="4"/>
</dbReference>